<feature type="domain" description="Activator of Hsp90 ATPase homologue 1/2-like C-terminal" evidence="2">
    <location>
        <begin position="14"/>
        <end position="144"/>
    </location>
</feature>
<dbReference type="Pfam" id="PF08327">
    <property type="entry name" value="AHSA1"/>
    <property type="match status" value="1"/>
</dbReference>
<protein>
    <submittedName>
        <fullName evidence="3">ATPase</fullName>
    </submittedName>
</protein>
<dbReference type="EMBL" id="LIUT01000003">
    <property type="protein sequence ID" value="KOR82354.1"/>
    <property type="molecule type" value="Genomic_DNA"/>
</dbReference>
<dbReference type="OrthoDB" id="2580049at2"/>
<reference evidence="4" key="1">
    <citation type="submission" date="2015-08" db="EMBL/GenBank/DDBJ databases">
        <title>Genome sequencing project for genomic taxonomy and phylogenomics of Bacillus-like bacteria.</title>
        <authorList>
            <person name="Liu B."/>
            <person name="Wang J."/>
            <person name="Zhu Y."/>
            <person name="Liu G."/>
            <person name="Chen Q."/>
            <person name="Chen Z."/>
            <person name="Lan J."/>
            <person name="Che J."/>
            <person name="Ge C."/>
            <person name="Shi H."/>
            <person name="Pan Z."/>
            <person name="Liu X."/>
        </authorList>
    </citation>
    <scope>NUCLEOTIDE SEQUENCE [LARGE SCALE GENOMIC DNA]</scope>
    <source>
        <strain evidence="4">FJAT-22460</strain>
    </source>
</reference>
<proteinExistence type="inferred from homology"/>
<dbReference type="AlphaFoldDB" id="A0A0M1NKH2"/>
<sequence length="153" mass="17234">MTIIQETVIQADDQLLWRAWTESARITKWFAPAAEIEPRVGGKFELYFNPANRESMCTAGCTILQYDEPHTLVFEWKGPDPFADTMNQGELTRVKVSFRPEPDGGTKITLEHTGWKDSEASLQAREWHVDAWKGMLASLKSNLESGEGILCCG</sequence>
<dbReference type="InterPro" id="IPR013538">
    <property type="entry name" value="ASHA1/2-like_C"/>
</dbReference>
<dbReference type="RefSeq" id="WP_054403980.1">
    <property type="nucleotide sequence ID" value="NZ_LIUT01000003.1"/>
</dbReference>
<evidence type="ECO:0000313" key="3">
    <source>
        <dbReference type="EMBL" id="KOR82354.1"/>
    </source>
</evidence>
<evidence type="ECO:0000256" key="1">
    <source>
        <dbReference type="ARBA" id="ARBA00006817"/>
    </source>
</evidence>
<comment type="similarity">
    <text evidence="1">Belongs to the AHA1 family.</text>
</comment>
<comment type="caution">
    <text evidence="3">The sequence shown here is derived from an EMBL/GenBank/DDBJ whole genome shotgun (WGS) entry which is preliminary data.</text>
</comment>
<evidence type="ECO:0000259" key="2">
    <source>
        <dbReference type="Pfam" id="PF08327"/>
    </source>
</evidence>
<accession>A0A0M1NKH2</accession>
<dbReference type="CDD" id="cd07814">
    <property type="entry name" value="SRPBCC_CalC_Aha1-like"/>
    <property type="match status" value="1"/>
</dbReference>
<dbReference type="Proteomes" id="UP000036932">
    <property type="component" value="Unassembled WGS sequence"/>
</dbReference>
<name>A0A0M1NKH2_9BACL</name>
<dbReference type="PATRIC" id="fig|1705565.3.peg.5680"/>
<keyword evidence="4" id="KW-1185">Reference proteome</keyword>
<evidence type="ECO:0000313" key="4">
    <source>
        <dbReference type="Proteomes" id="UP000036932"/>
    </source>
</evidence>
<gene>
    <name evidence="3" type="ORF">AM231_18645</name>
</gene>
<dbReference type="SUPFAM" id="SSF55961">
    <property type="entry name" value="Bet v1-like"/>
    <property type="match status" value="1"/>
</dbReference>
<dbReference type="InterPro" id="IPR023393">
    <property type="entry name" value="START-like_dom_sf"/>
</dbReference>
<dbReference type="Gene3D" id="3.30.530.20">
    <property type="match status" value="1"/>
</dbReference>
<organism evidence="3 4">
    <name type="scientific">Paenibacillus solani</name>
    <dbReference type="NCBI Taxonomy" id="1705565"/>
    <lineage>
        <taxon>Bacteria</taxon>
        <taxon>Bacillati</taxon>
        <taxon>Bacillota</taxon>
        <taxon>Bacilli</taxon>
        <taxon>Bacillales</taxon>
        <taxon>Paenibacillaceae</taxon>
        <taxon>Paenibacillus</taxon>
    </lineage>
</organism>